<feature type="transmembrane region" description="Helical" evidence="2">
    <location>
        <begin position="220"/>
        <end position="241"/>
    </location>
</feature>
<gene>
    <name evidence="4" type="ORF">CLEI1391_LOCUS19411</name>
</gene>
<feature type="region of interest" description="Disordered" evidence="1">
    <location>
        <begin position="1"/>
        <end position="21"/>
    </location>
</feature>
<feature type="compositionally biased region" description="Polar residues" evidence="1">
    <location>
        <begin position="57"/>
        <end position="66"/>
    </location>
</feature>
<feature type="transmembrane region" description="Helical" evidence="2">
    <location>
        <begin position="177"/>
        <end position="199"/>
    </location>
</feature>
<dbReference type="InterPro" id="IPR032816">
    <property type="entry name" value="VTT_dom"/>
</dbReference>
<evidence type="ECO:0000259" key="3">
    <source>
        <dbReference type="Pfam" id="PF09335"/>
    </source>
</evidence>
<feature type="region of interest" description="Disordered" evidence="1">
    <location>
        <begin position="49"/>
        <end position="86"/>
    </location>
</feature>
<name>A0A7S0X0V0_9CHLO</name>
<feature type="compositionally biased region" description="Low complexity" evidence="1">
    <location>
        <begin position="8"/>
        <end position="18"/>
    </location>
</feature>
<keyword evidence="2" id="KW-0812">Transmembrane</keyword>
<keyword evidence="2" id="KW-1133">Transmembrane helix</keyword>
<organism evidence="4">
    <name type="scientific">Chlamydomonas leiostraca</name>
    <dbReference type="NCBI Taxonomy" id="1034604"/>
    <lineage>
        <taxon>Eukaryota</taxon>
        <taxon>Viridiplantae</taxon>
        <taxon>Chlorophyta</taxon>
        <taxon>core chlorophytes</taxon>
        <taxon>Chlorophyceae</taxon>
        <taxon>CS clade</taxon>
        <taxon>Chlamydomonadales</taxon>
        <taxon>Chlamydomonadaceae</taxon>
        <taxon>Chlamydomonas</taxon>
    </lineage>
</organism>
<feature type="transmembrane region" description="Helical" evidence="2">
    <location>
        <begin position="98"/>
        <end position="120"/>
    </location>
</feature>
<feature type="transmembrane region" description="Helical" evidence="2">
    <location>
        <begin position="141"/>
        <end position="171"/>
    </location>
</feature>
<dbReference type="EMBL" id="HBFB01034581">
    <property type="protein sequence ID" value="CAD8695225.1"/>
    <property type="molecule type" value="Transcribed_RNA"/>
</dbReference>
<evidence type="ECO:0000256" key="2">
    <source>
        <dbReference type="SAM" id="Phobius"/>
    </source>
</evidence>
<evidence type="ECO:0000313" key="4">
    <source>
        <dbReference type="EMBL" id="CAD8695225.1"/>
    </source>
</evidence>
<proteinExistence type="predicted"/>
<feature type="transmembrane region" description="Helical" evidence="2">
    <location>
        <begin position="294"/>
        <end position="314"/>
    </location>
</feature>
<reference evidence="4" key="1">
    <citation type="submission" date="2021-01" db="EMBL/GenBank/DDBJ databases">
        <authorList>
            <person name="Corre E."/>
            <person name="Pelletier E."/>
            <person name="Niang G."/>
            <person name="Scheremetjew M."/>
            <person name="Finn R."/>
            <person name="Kale V."/>
            <person name="Holt S."/>
            <person name="Cochrane G."/>
            <person name="Meng A."/>
            <person name="Brown T."/>
            <person name="Cohen L."/>
        </authorList>
    </citation>
    <scope>NUCLEOTIDE SEQUENCE</scope>
    <source>
        <strain evidence="4">SAG 11-49</strain>
    </source>
</reference>
<dbReference type="PANTHER" id="PTHR46826:SF1">
    <property type="entry name" value="TVP38_TMEM64 FAMILY MEMBRANE PROTEIN YDJX"/>
    <property type="match status" value="1"/>
</dbReference>
<feature type="domain" description="VTT" evidence="3">
    <location>
        <begin position="159"/>
        <end position="275"/>
    </location>
</feature>
<dbReference type="Pfam" id="PF09335">
    <property type="entry name" value="VTT_dom"/>
    <property type="match status" value="1"/>
</dbReference>
<feature type="transmembrane region" description="Helical" evidence="2">
    <location>
        <begin position="261"/>
        <end position="282"/>
    </location>
</feature>
<dbReference type="AlphaFoldDB" id="A0A7S0X0V0"/>
<dbReference type="InterPro" id="IPR053240">
    <property type="entry name" value="VTT_domain"/>
</dbReference>
<protein>
    <recommendedName>
        <fullName evidence="3">VTT domain-containing protein</fullName>
    </recommendedName>
</protein>
<dbReference type="PANTHER" id="PTHR46826">
    <property type="match status" value="1"/>
</dbReference>
<keyword evidence="2" id="KW-0472">Membrane</keyword>
<evidence type="ECO:0000256" key="1">
    <source>
        <dbReference type="SAM" id="MobiDB-lite"/>
    </source>
</evidence>
<accession>A0A7S0X0V0</accession>
<sequence length="336" mass="35018">MDLATRVSSNAMASTSSSQRPVLRTLTRQACAPVRPLLLTNRNGHVANVANPAGDGSFSNNSNNIPRSLPKGKPEEEQPDGSFPGLGELAEANSKKKAGAAAGLLSVLGVAFLLGGGYLLKDQIKAFLDFFISAVEEWGPWGSVAYAAVYILLEVLALPAIPLTMTAGVIFGTVQGTIITSVSGTVAATIAFLIARYVARDKVRSLAYKQPKFAAIDRAIGANGLKFVTLLRLSPLLPLAASNYLYGLTSVDLGSYVLGSWIGMLPGTYAYVHAGCIGRAVLMEGEGAMSINPWQVGLGLGATLLALGFVGHLAKKAIEEVEDGEKGVEKGDGDGI</sequence>